<dbReference type="PIRSF" id="PIRSF000185">
    <property type="entry name" value="Glu_DH"/>
    <property type="match status" value="1"/>
</dbReference>
<dbReference type="PROSITE" id="PS00074">
    <property type="entry name" value="GLFV_DEHYDROGENASE"/>
    <property type="match status" value="1"/>
</dbReference>
<dbReference type="Proteomes" id="UP000705867">
    <property type="component" value="Unassembled WGS sequence"/>
</dbReference>
<dbReference type="Gene3D" id="3.40.50.10860">
    <property type="entry name" value="Leucine Dehydrogenase, chain A, domain 1"/>
    <property type="match status" value="1"/>
</dbReference>
<dbReference type="CDD" id="cd01076">
    <property type="entry name" value="NAD_bind_1_Glu_DH"/>
    <property type="match status" value="1"/>
</dbReference>
<sequence length="364" mass="38607">MNTANIHDLGPSKVIELFFPVSGFRAVVVVDNVALGPAIGGVRVSPGVTVGEVRRLARTMTLKNSIAGLPHGGGKSGIILDPHSPDKEHHFRIFAQAIRDLNEYIPGPDMGSNEECMAWVYDETGRAVGLPEELGGLPLDKHGATGYGLAECAGAACQHLGMRLEGARIAIHGFGSVGKMCAQFLTEKGAVIVAVSDSKGTLADPTGIDIKKMLEIKEQTGSVLNYTPGTVKGAGDLFAEPCDILIPAATPDVITGKNAGDVKAKLILQGANIPVTGEAEELLHQRGVLSVPDFIANAGGVIMAAMEYAKKSEKEAFQAISDRIIRNTHLILEKSSRERILPRKAGESIAKERVITAMSYKRNM</sequence>
<evidence type="ECO:0000256" key="3">
    <source>
        <dbReference type="PIRNR" id="PIRNR000185"/>
    </source>
</evidence>
<dbReference type="GO" id="GO:0006538">
    <property type="term" value="P:L-glutamate catabolic process"/>
    <property type="evidence" value="ECO:0007669"/>
    <property type="project" value="TreeGrafter"/>
</dbReference>
<dbReference type="InterPro" id="IPR006097">
    <property type="entry name" value="Glu/Leu/Phe/Val/Trp_DH_dimer"/>
</dbReference>
<dbReference type="InterPro" id="IPR033922">
    <property type="entry name" value="NAD_bind_Glu_DH"/>
</dbReference>
<protein>
    <recommendedName>
        <fullName evidence="3">Glutamate dehydrogenase</fullName>
    </recommendedName>
</protein>
<keyword evidence="2 3" id="KW-0560">Oxidoreductase</keyword>
<reference evidence="9" key="2">
    <citation type="submission" date="2021-08" db="EMBL/GenBank/DDBJ databases">
        <authorList>
            <person name="Dalcin Martins P."/>
        </authorList>
    </citation>
    <scope>NUCLEOTIDE SEQUENCE</scope>
    <source>
        <strain evidence="9">MAG_39</strain>
    </source>
</reference>
<dbReference type="InterPro" id="IPR033524">
    <property type="entry name" value="Glu/Leu/Phe/Val_DH_AS"/>
</dbReference>
<dbReference type="InterPro" id="IPR006095">
    <property type="entry name" value="Glu/Leu/Phe/Val/Trp_DH"/>
</dbReference>
<dbReference type="EMBL" id="JAIOIV010000118">
    <property type="protein sequence ID" value="MBZ0157509.1"/>
    <property type="molecule type" value="Genomic_DNA"/>
</dbReference>
<evidence type="ECO:0000256" key="2">
    <source>
        <dbReference type="ARBA" id="ARBA00023002"/>
    </source>
</evidence>
<keyword evidence="5" id="KW-0520">NAD</keyword>
<proteinExistence type="inferred from homology"/>
<dbReference type="Gene3D" id="3.40.50.720">
    <property type="entry name" value="NAD(P)-binding Rossmann-like Domain"/>
    <property type="match status" value="1"/>
</dbReference>
<comment type="caution">
    <text evidence="9">The sequence shown here is derived from an EMBL/GenBank/DDBJ whole genome shotgun (WGS) entry which is preliminary data.</text>
</comment>
<feature type="domain" description="Glutamate/phenylalanine/leucine/valine/L-tryptophan dehydrogenase C-terminal" evidence="8">
    <location>
        <begin position="136"/>
        <end position="362"/>
    </location>
</feature>
<feature type="site" description="Important for catalysis" evidence="6">
    <location>
        <position position="109"/>
    </location>
</feature>
<reference evidence="9" key="1">
    <citation type="journal article" date="2021" name="bioRxiv">
        <title>Unraveling nitrogen, sulfur and carbon metabolic pathways and microbial community transcriptional responses to substrate deprivation and toxicity stresses in a bioreactor mimicking anoxic brackish coastal sediment conditions.</title>
        <authorList>
            <person name="Martins P.D."/>
            <person name="Echeveste M.J."/>
            <person name="Arshad A."/>
            <person name="Kurth J."/>
            <person name="Ouboter H."/>
            <person name="Jetten M.S.M."/>
            <person name="Welte C.U."/>
        </authorList>
    </citation>
    <scope>NUCLEOTIDE SEQUENCE</scope>
    <source>
        <strain evidence="9">MAG_39</strain>
    </source>
</reference>
<feature type="binding site" evidence="5">
    <location>
        <position position="63"/>
    </location>
    <ligand>
        <name>substrate</name>
    </ligand>
</feature>
<dbReference type="InterPro" id="IPR014362">
    <property type="entry name" value="Glu_DH"/>
</dbReference>
<comment type="similarity">
    <text evidence="1 3 7">Belongs to the Glu/Leu/Phe/Val dehydrogenases family.</text>
</comment>
<dbReference type="InterPro" id="IPR046346">
    <property type="entry name" value="Aminoacid_DH-like_N_sf"/>
</dbReference>
<dbReference type="InterPro" id="IPR006096">
    <property type="entry name" value="Glu/Leu/Phe/Val/Trp_DH_C"/>
</dbReference>
<evidence type="ECO:0000256" key="5">
    <source>
        <dbReference type="PIRSR" id="PIRSR000185-2"/>
    </source>
</evidence>
<dbReference type="GO" id="GO:0004352">
    <property type="term" value="F:glutamate dehydrogenase (NAD+) activity"/>
    <property type="evidence" value="ECO:0007669"/>
    <property type="project" value="TreeGrafter"/>
</dbReference>
<evidence type="ECO:0000256" key="4">
    <source>
        <dbReference type="PIRSR" id="PIRSR000185-1"/>
    </source>
</evidence>
<accession>A0A953JF11</accession>
<dbReference type="PANTHER" id="PTHR11606">
    <property type="entry name" value="GLUTAMATE DEHYDROGENASE"/>
    <property type="match status" value="1"/>
</dbReference>
<evidence type="ECO:0000313" key="9">
    <source>
        <dbReference type="EMBL" id="MBZ0157509.1"/>
    </source>
</evidence>
<name>A0A953JF11_9BACT</name>
<dbReference type="GO" id="GO:0000166">
    <property type="term" value="F:nucleotide binding"/>
    <property type="evidence" value="ECO:0007669"/>
    <property type="project" value="UniProtKB-KW"/>
</dbReference>
<evidence type="ECO:0000256" key="7">
    <source>
        <dbReference type="RuleBase" id="RU004417"/>
    </source>
</evidence>
<feature type="active site" description="Proton donor" evidence="4">
    <location>
        <position position="75"/>
    </location>
</feature>
<dbReference type="Pfam" id="PF02812">
    <property type="entry name" value="ELFV_dehydrog_N"/>
    <property type="match status" value="1"/>
</dbReference>
<dbReference type="PRINTS" id="PR00082">
    <property type="entry name" value="GLFDHDRGNASE"/>
</dbReference>
<evidence type="ECO:0000313" key="10">
    <source>
        <dbReference type="Proteomes" id="UP000705867"/>
    </source>
</evidence>
<dbReference type="PANTHER" id="PTHR11606:SF13">
    <property type="entry name" value="GLUTAMATE DEHYDROGENASE 1, MITOCHONDRIAL"/>
    <property type="match status" value="1"/>
</dbReference>
<dbReference type="Pfam" id="PF00208">
    <property type="entry name" value="ELFV_dehydrog"/>
    <property type="match status" value="1"/>
</dbReference>
<evidence type="ECO:0000256" key="1">
    <source>
        <dbReference type="ARBA" id="ARBA00006382"/>
    </source>
</evidence>
<dbReference type="SUPFAM" id="SSF53223">
    <property type="entry name" value="Aminoacid dehydrogenase-like, N-terminal domain"/>
    <property type="match status" value="1"/>
</dbReference>
<dbReference type="SUPFAM" id="SSF51735">
    <property type="entry name" value="NAD(P)-binding Rossmann-fold domains"/>
    <property type="match status" value="1"/>
</dbReference>
<gene>
    <name evidence="9" type="ORF">K8I29_15025</name>
</gene>
<organism evidence="9 10">
    <name type="scientific">Candidatus Nitrobium versatile</name>
    <dbReference type="NCBI Taxonomy" id="2884831"/>
    <lineage>
        <taxon>Bacteria</taxon>
        <taxon>Pseudomonadati</taxon>
        <taxon>Nitrospirota</taxon>
        <taxon>Nitrospiria</taxon>
        <taxon>Nitrospirales</taxon>
        <taxon>Nitrospiraceae</taxon>
        <taxon>Candidatus Nitrobium</taxon>
    </lineage>
</organism>
<feature type="binding site" evidence="5">
    <location>
        <position position="145"/>
    </location>
    <ligand>
        <name>NAD(+)</name>
        <dbReference type="ChEBI" id="CHEBI:57540"/>
    </ligand>
</feature>
<dbReference type="SMART" id="SM00839">
    <property type="entry name" value="ELFV_dehydrog"/>
    <property type="match status" value="1"/>
</dbReference>
<keyword evidence="5" id="KW-0547">Nucleotide-binding</keyword>
<dbReference type="AlphaFoldDB" id="A0A953JF11"/>
<evidence type="ECO:0000259" key="8">
    <source>
        <dbReference type="SMART" id="SM00839"/>
    </source>
</evidence>
<dbReference type="InterPro" id="IPR036291">
    <property type="entry name" value="NAD(P)-bd_dom_sf"/>
</dbReference>
<evidence type="ECO:0000256" key="6">
    <source>
        <dbReference type="PIRSR" id="PIRSR000185-3"/>
    </source>
</evidence>